<dbReference type="InterPro" id="IPR001279">
    <property type="entry name" value="Metallo-B-lactamas"/>
</dbReference>
<dbReference type="SUPFAM" id="SSF56281">
    <property type="entry name" value="Metallo-hydrolase/oxidoreductase"/>
    <property type="match status" value="1"/>
</dbReference>
<dbReference type="EMBL" id="CP121671">
    <property type="protein sequence ID" value="WFT75354.1"/>
    <property type="molecule type" value="Genomic_DNA"/>
</dbReference>
<dbReference type="InterPro" id="IPR036866">
    <property type="entry name" value="RibonucZ/Hydroxyglut_hydro"/>
</dbReference>
<dbReference type="InterPro" id="IPR050662">
    <property type="entry name" value="Sec-metab_biosynth-thioest"/>
</dbReference>
<organism evidence="2 3">
    <name type="scientific">Halobacillus naozhouensis</name>
    <dbReference type="NCBI Taxonomy" id="554880"/>
    <lineage>
        <taxon>Bacteria</taxon>
        <taxon>Bacillati</taxon>
        <taxon>Bacillota</taxon>
        <taxon>Bacilli</taxon>
        <taxon>Bacillales</taxon>
        <taxon>Bacillaceae</taxon>
        <taxon>Halobacillus</taxon>
    </lineage>
</organism>
<keyword evidence="3" id="KW-1185">Reference proteome</keyword>
<name>A0ABY8J1S0_9BACI</name>
<dbReference type="PANTHER" id="PTHR23131">
    <property type="entry name" value="ENDORIBONUCLEASE LACTB2"/>
    <property type="match status" value="1"/>
</dbReference>
<proteinExistence type="predicted"/>
<evidence type="ECO:0000313" key="3">
    <source>
        <dbReference type="Proteomes" id="UP001221597"/>
    </source>
</evidence>
<reference evidence="2 3" key="1">
    <citation type="submission" date="2023-04" db="EMBL/GenBank/DDBJ databases">
        <title>Genome sequence of Halobacillus naozhouensis KACC 21980.</title>
        <authorList>
            <person name="Kim S."/>
            <person name="Heo J."/>
            <person name="Kwon S.-W."/>
        </authorList>
    </citation>
    <scope>NUCLEOTIDE SEQUENCE [LARGE SCALE GENOMIC DNA]</scope>
    <source>
        <strain evidence="2 3">KCTC 13234</strain>
    </source>
</reference>
<dbReference type="InterPro" id="IPR036388">
    <property type="entry name" value="WH-like_DNA-bd_sf"/>
</dbReference>
<feature type="domain" description="Metallo-beta-lactamase" evidence="1">
    <location>
        <begin position="23"/>
        <end position="234"/>
    </location>
</feature>
<dbReference type="PANTHER" id="PTHR23131:SF4">
    <property type="entry name" value="METALLO-BETA-LACTAMASE SUPERFAMILY POTEIN"/>
    <property type="match status" value="1"/>
</dbReference>
<dbReference type="Proteomes" id="UP001221597">
    <property type="component" value="Chromosome"/>
</dbReference>
<dbReference type="Gene3D" id="1.10.10.10">
    <property type="entry name" value="Winged helix-like DNA-binding domain superfamily/Winged helix DNA-binding domain"/>
    <property type="match status" value="1"/>
</dbReference>
<dbReference type="InterPro" id="IPR048933">
    <property type="entry name" value="B_lactamase-like_C"/>
</dbReference>
<dbReference type="Pfam" id="PF21221">
    <property type="entry name" value="B_lactamase-like_C"/>
    <property type="match status" value="1"/>
</dbReference>
<dbReference type="Gene3D" id="3.60.15.10">
    <property type="entry name" value="Ribonuclease Z/Hydroxyacylglutathione hydrolase-like"/>
    <property type="match status" value="1"/>
</dbReference>
<gene>
    <name evidence="2" type="ORF">P9989_02870</name>
</gene>
<evidence type="ECO:0000313" key="2">
    <source>
        <dbReference type="EMBL" id="WFT75354.1"/>
    </source>
</evidence>
<evidence type="ECO:0000259" key="1">
    <source>
        <dbReference type="SMART" id="SM00849"/>
    </source>
</evidence>
<sequence length="326" mass="37812">MNLNKIEGNGYRIGIPVPFPMKYVYCYLLPSDDSYVLIDTGYNYGKAREAWEEVFDQLTVDPLSIRAIYVTHFHPDHSGLAHWMQQKTGAAIYMHASDREMMDRVWGKGTVQTARIEEMMKKHGVPAALSSEIADHMDKMSQQMRPLPDIQELDHDPVFMDSSWQVLHTPGHSDGMFCLYNEQEQKVFSSDLILYPITPNISVWPGASQRPLHDYHLSLQKIKRLPVKTAYTAHGEPIHNVKERIDELIEHHDQRLKQMEELAGGLTAYQIASTVFAHRDLTPHQWRFAMAETIAHLHYLEEEKRTRTWKDHEGTIYNEHIHKTVT</sequence>
<dbReference type="Pfam" id="PF00753">
    <property type="entry name" value="Lactamase_B"/>
    <property type="match status" value="1"/>
</dbReference>
<protein>
    <submittedName>
        <fullName evidence="2">MBL fold metallo-hydrolase</fullName>
    </submittedName>
</protein>
<dbReference type="SMART" id="SM00849">
    <property type="entry name" value="Lactamase_B"/>
    <property type="match status" value="1"/>
</dbReference>
<dbReference type="RefSeq" id="WP_283077319.1">
    <property type="nucleotide sequence ID" value="NZ_CP121671.1"/>
</dbReference>
<accession>A0ABY8J1S0</accession>